<evidence type="ECO:0000313" key="5">
    <source>
        <dbReference type="Proteomes" id="UP000676386"/>
    </source>
</evidence>
<dbReference type="RefSeq" id="WP_211972282.1">
    <property type="nucleotide sequence ID" value="NZ_CBFHAM010000020.1"/>
</dbReference>
<organism evidence="4 5">
    <name type="scientific">Chitinophaga hostae</name>
    <dbReference type="NCBI Taxonomy" id="2831022"/>
    <lineage>
        <taxon>Bacteria</taxon>
        <taxon>Pseudomonadati</taxon>
        <taxon>Bacteroidota</taxon>
        <taxon>Chitinophagia</taxon>
        <taxon>Chitinophagales</taxon>
        <taxon>Chitinophagaceae</taxon>
        <taxon>Chitinophaga</taxon>
    </lineage>
</organism>
<name>A0ABS5IW51_9BACT</name>
<dbReference type="CDD" id="cd10791">
    <property type="entry name" value="GH38N_AMII_like_1"/>
    <property type="match status" value="1"/>
</dbReference>
<dbReference type="Gene3D" id="2.60.40.1180">
    <property type="entry name" value="Golgi alpha-mannosidase II"/>
    <property type="match status" value="1"/>
</dbReference>
<dbReference type="EMBL" id="JAGTXB010000003">
    <property type="protein sequence ID" value="MBS0027176.1"/>
    <property type="molecule type" value="Genomic_DNA"/>
</dbReference>
<dbReference type="InterPro" id="IPR000602">
    <property type="entry name" value="Glyco_hydro_38_N"/>
</dbReference>
<evidence type="ECO:0000259" key="2">
    <source>
        <dbReference type="Pfam" id="PF01074"/>
    </source>
</evidence>
<dbReference type="InterPro" id="IPR013780">
    <property type="entry name" value="Glyco_hydro_b"/>
</dbReference>
<dbReference type="Pfam" id="PF01074">
    <property type="entry name" value="Glyco_hydro_38N"/>
    <property type="match status" value="1"/>
</dbReference>
<keyword evidence="1" id="KW-0732">Signal</keyword>
<keyword evidence="5" id="KW-1185">Reference proteome</keyword>
<sequence length="985" mass="108603">MINKKNLSLISCLLFLGCSGSVPLLAQGKRKVPVRVVAAGAQFPDAIDYRVQSFYRHRPDGTPGREVMLYFKGAAFTGNGTVNIVCDGKKETVPVVANSGMDSLAVLLPDGAGVKSAAEATLTFRSGKKELTKVIMVPALRQWTVYIYPHSHVDIGYTNTQENVELIHKRNLINGINLAKETVNYPAGARYTWNPEVLWPVERYLRKATSAEKNTIIDAVQKGYLHLDASYVNTNTSVAADEEMFAFFGHCREMEQLTGTKISTMVQVDVPGMSWGIVPVAAAQGIRYIFAMNNGSDRVGRSTELSFKPFWWKSPDGKSKVLFFQPGAYTPGENAKGHDYWPRMAGQTDTSKLLQIVKTNAPREHFVDKYLAKTLPALEKASYYPYDIFAMSWAMADNTPIDADLPDAVKSWNEDYAFPHLVISGATEFMSTFEKKYGDQLPVLSGDFTEYWTDGLGAAAKQTGMNRSTKERLIQTETLWTMLHPGEPAPRAAIKEAWRNVSMGTEHTWCYMDPSKQPITNNILQVKFGYFQHGADISDSLRTLELSPVVQNANSTVAVFNTLSWERSGLVLLSKEQSEKFNSISDNKGKAVSSQRLSTGELVFVAKDIPALGQRNYFLKKGKSNTSGTFLHDNILDNGLVKVVIDPQTGDISSLISGAKEFANAASPGKLNSYRYLHGDESPEKASGTSNAKISVKENGPLVATIAVESSAEGCNSLTREITVIAGQPYVDIKNIIDKQPVLKKEGIHFGFAFNIDNPATHMDIPWGIVKIDNDQLSGANRNWIGFQRWLDVSGQDKGVTWCSLDAPVFEAGSMTANIIGSATNSEKWMKKIEPSATIYSWALNNHWHTNFPLSQDGKISFRYRLLPHNTGYDAGQANRFGLEQLQPLIVSPVKDNKETAPLLSLAGSQKVTVSILQTNSTGDAVQIRLRSVSDKDENVKLNWLSRKPASVALLGDNTTADRNLQQEILVPAMGFVTLEAKFVK</sequence>
<evidence type="ECO:0000256" key="1">
    <source>
        <dbReference type="SAM" id="SignalP"/>
    </source>
</evidence>
<protein>
    <submittedName>
        <fullName evidence="4">Glycoside hydrolase</fullName>
    </submittedName>
</protein>
<reference evidence="4 5" key="1">
    <citation type="submission" date="2021-04" db="EMBL/GenBank/DDBJ databases">
        <title>Chitinophaga sp. nov., isolated from the rhizosphere soil.</title>
        <authorList>
            <person name="He S."/>
        </authorList>
    </citation>
    <scope>NUCLEOTIDE SEQUENCE [LARGE SCALE GENOMIC DNA]</scope>
    <source>
        <strain evidence="4 5">2R12</strain>
    </source>
</reference>
<dbReference type="PANTHER" id="PTHR46017:SF1">
    <property type="entry name" value="ALPHA-MANNOSIDASE 2C1"/>
    <property type="match status" value="1"/>
</dbReference>
<evidence type="ECO:0000313" key="4">
    <source>
        <dbReference type="EMBL" id="MBS0027176.1"/>
    </source>
</evidence>
<dbReference type="Gene3D" id="2.70.98.30">
    <property type="entry name" value="Golgi alpha-mannosidase II, domain 4"/>
    <property type="match status" value="1"/>
</dbReference>
<feature type="domain" description="Glycosyl hydrolase family 38 C-terminal" evidence="3">
    <location>
        <begin position="636"/>
        <end position="801"/>
    </location>
</feature>
<dbReference type="GO" id="GO:0016787">
    <property type="term" value="F:hydrolase activity"/>
    <property type="evidence" value="ECO:0007669"/>
    <property type="project" value="UniProtKB-KW"/>
</dbReference>
<dbReference type="PROSITE" id="PS51257">
    <property type="entry name" value="PROKAR_LIPOPROTEIN"/>
    <property type="match status" value="1"/>
</dbReference>
<dbReference type="Pfam" id="PF07748">
    <property type="entry name" value="Glyco_hydro_38C"/>
    <property type="match status" value="1"/>
</dbReference>
<dbReference type="PANTHER" id="PTHR46017">
    <property type="entry name" value="ALPHA-MANNOSIDASE 2C1"/>
    <property type="match status" value="1"/>
</dbReference>
<feature type="domain" description="Glycoside hydrolase family 38 N-terminal" evidence="2">
    <location>
        <begin position="144"/>
        <end position="443"/>
    </location>
</feature>
<feature type="chain" id="PRO_5045486744" evidence="1">
    <location>
        <begin position="27"/>
        <end position="985"/>
    </location>
</feature>
<comment type="caution">
    <text evidence="4">The sequence shown here is derived from an EMBL/GenBank/DDBJ whole genome shotgun (WGS) entry which is preliminary data.</text>
</comment>
<dbReference type="Proteomes" id="UP000676386">
    <property type="component" value="Unassembled WGS sequence"/>
</dbReference>
<dbReference type="InterPro" id="IPR027291">
    <property type="entry name" value="Glyco_hydro_38_N_sf"/>
</dbReference>
<dbReference type="Gene3D" id="3.20.110.10">
    <property type="entry name" value="Glycoside hydrolase 38, N terminal domain"/>
    <property type="match status" value="1"/>
</dbReference>
<gene>
    <name evidence="4" type="ORF">KE626_07640</name>
</gene>
<dbReference type="InterPro" id="IPR011682">
    <property type="entry name" value="Glyco_hydro_38_C"/>
</dbReference>
<keyword evidence="4" id="KW-0378">Hydrolase</keyword>
<evidence type="ECO:0000259" key="3">
    <source>
        <dbReference type="Pfam" id="PF07748"/>
    </source>
</evidence>
<dbReference type="InterPro" id="IPR011330">
    <property type="entry name" value="Glyco_hydro/deAcase_b/a-brl"/>
</dbReference>
<feature type="signal peptide" evidence="1">
    <location>
        <begin position="1"/>
        <end position="26"/>
    </location>
</feature>
<dbReference type="SUPFAM" id="SSF74650">
    <property type="entry name" value="Galactose mutarotase-like"/>
    <property type="match status" value="1"/>
</dbReference>
<dbReference type="SUPFAM" id="SSF88713">
    <property type="entry name" value="Glycoside hydrolase/deacetylase"/>
    <property type="match status" value="1"/>
</dbReference>
<dbReference type="InterPro" id="IPR011013">
    <property type="entry name" value="Gal_mutarotase_sf_dom"/>
</dbReference>
<proteinExistence type="predicted"/>
<accession>A0ABS5IW51</accession>